<dbReference type="CDD" id="cd01428">
    <property type="entry name" value="ADK"/>
    <property type="match status" value="1"/>
</dbReference>
<proteinExistence type="inferred from homology"/>
<dbReference type="AlphaFoldDB" id="A0A644YU55"/>
<dbReference type="NCBIfam" id="NF011104">
    <property type="entry name" value="PRK14531.1"/>
    <property type="match status" value="1"/>
</dbReference>
<dbReference type="NCBIfam" id="NF001381">
    <property type="entry name" value="PRK00279.1-3"/>
    <property type="match status" value="1"/>
</dbReference>
<dbReference type="HAMAP" id="MF_00235">
    <property type="entry name" value="Adenylate_kinase_Adk"/>
    <property type="match status" value="1"/>
</dbReference>
<dbReference type="Gene3D" id="3.40.50.300">
    <property type="entry name" value="P-loop containing nucleotide triphosphate hydrolases"/>
    <property type="match status" value="1"/>
</dbReference>
<dbReference type="PRINTS" id="PR00094">
    <property type="entry name" value="ADENYLTKNASE"/>
</dbReference>
<dbReference type="NCBIfam" id="NF011105">
    <property type="entry name" value="PRK14532.1"/>
    <property type="match status" value="1"/>
</dbReference>
<keyword evidence="2" id="KW-0547">Nucleotide-binding</keyword>
<dbReference type="EMBL" id="VSSQ01006058">
    <property type="protein sequence ID" value="MPM31391.1"/>
    <property type="molecule type" value="Genomic_DNA"/>
</dbReference>
<dbReference type="PANTHER" id="PTHR23359">
    <property type="entry name" value="NUCLEOTIDE KINASE"/>
    <property type="match status" value="1"/>
</dbReference>
<evidence type="ECO:0000256" key="1">
    <source>
        <dbReference type="ARBA" id="ARBA00022679"/>
    </source>
</evidence>
<dbReference type="SUPFAM" id="SSF52540">
    <property type="entry name" value="P-loop containing nucleoside triphosphate hydrolases"/>
    <property type="match status" value="1"/>
</dbReference>
<gene>
    <name evidence="4" type="primary">adk_22</name>
    <name evidence="4" type="ORF">SDC9_77946</name>
</gene>
<evidence type="ECO:0000313" key="4">
    <source>
        <dbReference type="EMBL" id="MPM31391.1"/>
    </source>
</evidence>
<keyword evidence="1 4" id="KW-0808">Transferase</keyword>
<protein>
    <submittedName>
        <fullName evidence="4">Adenylate kinase</fullName>
        <ecNumber evidence="4">2.7.4.3</ecNumber>
    </submittedName>
</protein>
<dbReference type="InterPro" id="IPR000850">
    <property type="entry name" value="Adenylat/UMP-CMP_kin"/>
</dbReference>
<evidence type="ECO:0000256" key="3">
    <source>
        <dbReference type="ARBA" id="ARBA00022777"/>
    </source>
</evidence>
<dbReference type="PROSITE" id="PS00113">
    <property type="entry name" value="ADENYLATE_KINASE"/>
    <property type="match status" value="1"/>
</dbReference>
<keyword evidence="3 4" id="KW-0418">Kinase</keyword>
<dbReference type="GO" id="GO:0005524">
    <property type="term" value="F:ATP binding"/>
    <property type="evidence" value="ECO:0007669"/>
    <property type="project" value="InterPro"/>
</dbReference>
<organism evidence="4">
    <name type="scientific">bioreactor metagenome</name>
    <dbReference type="NCBI Taxonomy" id="1076179"/>
    <lineage>
        <taxon>unclassified sequences</taxon>
        <taxon>metagenomes</taxon>
        <taxon>ecological metagenomes</taxon>
    </lineage>
</organism>
<sequence>MLNIVIFGAPGSGKGTQSDLLIKKYGLKHVSTGDILRFEIKAGSALGKIADQYISKGHLVPDEIMIEMLEDLIRKNLDKKGFIFDGFPRTLPQGEALDNKMKKNGLDITSVLSLEVKDEELIDRLLKRGQLSGRSDDNGHTIKSRLNVYHQQTEPLKEYYAGQNKLVCIPGEGAIEEIFNSIVEVVDNLTGR</sequence>
<dbReference type="GO" id="GO:0004017">
    <property type="term" value="F:AMP kinase activity"/>
    <property type="evidence" value="ECO:0007669"/>
    <property type="project" value="UniProtKB-EC"/>
</dbReference>
<accession>A0A644YU55</accession>
<dbReference type="InterPro" id="IPR033690">
    <property type="entry name" value="Adenylat_kinase_CS"/>
</dbReference>
<dbReference type="InterPro" id="IPR027417">
    <property type="entry name" value="P-loop_NTPase"/>
</dbReference>
<evidence type="ECO:0000256" key="2">
    <source>
        <dbReference type="ARBA" id="ARBA00022741"/>
    </source>
</evidence>
<name>A0A644YU55_9ZZZZ</name>
<reference evidence="4" key="1">
    <citation type="submission" date="2019-08" db="EMBL/GenBank/DDBJ databases">
        <authorList>
            <person name="Kucharzyk K."/>
            <person name="Murdoch R.W."/>
            <person name="Higgins S."/>
            <person name="Loffler F."/>
        </authorList>
    </citation>
    <scope>NUCLEOTIDE SEQUENCE</scope>
</reference>
<dbReference type="NCBIfam" id="NF011100">
    <property type="entry name" value="PRK14527.1"/>
    <property type="match status" value="1"/>
</dbReference>
<dbReference type="EC" id="2.7.4.3" evidence="4"/>
<comment type="caution">
    <text evidence="4">The sequence shown here is derived from an EMBL/GenBank/DDBJ whole genome shotgun (WGS) entry which is preliminary data.</text>
</comment>
<dbReference type="Pfam" id="PF00406">
    <property type="entry name" value="ADK"/>
    <property type="match status" value="1"/>
</dbReference>